<feature type="compositionally biased region" description="Basic residues" evidence="1">
    <location>
        <begin position="267"/>
        <end position="284"/>
    </location>
</feature>
<feature type="region of interest" description="Disordered" evidence="1">
    <location>
        <begin position="21"/>
        <end position="78"/>
    </location>
</feature>
<feature type="region of interest" description="Disordered" evidence="1">
    <location>
        <begin position="93"/>
        <end position="115"/>
    </location>
</feature>
<protein>
    <submittedName>
        <fullName evidence="2">Uncharacterized protein</fullName>
    </submittedName>
</protein>
<dbReference type="EMBL" id="CAUYUJ010000228">
    <property type="protein sequence ID" value="CAK0789413.1"/>
    <property type="molecule type" value="Genomic_DNA"/>
</dbReference>
<sequence length="317" mass="33065">TAPLRRRLVATAVSCLARFVDEAPGGGRGEFGEASSAGGESDRTGPRLSGGGGGGGGGGGEEGEGGNNPMWLSPARCAQALGPFESSTRIRGAGTEHSKLLSGKPSQSRAEVSGWRQTRLGAARHSARAPECLCSCPIILSGTVGNSPASGISAAPPRACLSPEGKGADGRHAAAAARALRGHAVSRRARGRAPLVGRRAAAAERRRAPALLVGSRSLRAPWARSEEDAVAARRPGAVRRGRRRRREEGVGGRRRQIAQAAASERPRGRRGRRGRARKRQRRQAPRAAEGGRPRRRPRVGPMEGAAARRRRAPPGPS</sequence>
<accession>A0ABN9P9I0</accession>
<evidence type="ECO:0000256" key="1">
    <source>
        <dbReference type="SAM" id="MobiDB-lite"/>
    </source>
</evidence>
<feature type="compositionally biased region" description="Basic residues" evidence="1">
    <location>
        <begin position="181"/>
        <end position="191"/>
    </location>
</feature>
<keyword evidence="3" id="KW-1185">Reference proteome</keyword>
<feature type="region of interest" description="Disordered" evidence="1">
    <location>
        <begin position="181"/>
        <end position="205"/>
    </location>
</feature>
<comment type="caution">
    <text evidence="2">The sequence shown here is derived from an EMBL/GenBank/DDBJ whole genome shotgun (WGS) entry which is preliminary data.</text>
</comment>
<feature type="region of interest" description="Disordered" evidence="1">
    <location>
        <begin position="222"/>
        <end position="317"/>
    </location>
</feature>
<proteinExistence type="predicted"/>
<feature type="non-terminal residue" evidence="2">
    <location>
        <position position="1"/>
    </location>
</feature>
<dbReference type="Proteomes" id="UP001189429">
    <property type="component" value="Unassembled WGS sequence"/>
</dbReference>
<reference evidence="2" key="1">
    <citation type="submission" date="2023-10" db="EMBL/GenBank/DDBJ databases">
        <authorList>
            <person name="Chen Y."/>
            <person name="Shah S."/>
            <person name="Dougan E. K."/>
            <person name="Thang M."/>
            <person name="Chan C."/>
        </authorList>
    </citation>
    <scope>NUCLEOTIDE SEQUENCE [LARGE SCALE GENOMIC DNA]</scope>
</reference>
<evidence type="ECO:0000313" key="2">
    <source>
        <dbReference type="EMBL" id="CAK0789413.1"/>
    </source>
</evidence>
<feature type="compositionally biased region" description="Gly residues" evidence="1">
    <location>
        <begin position="48"/>
        <end position="60"/>
    </location>
</feature>
<gene>
    <name evidence="2" type="ORF">PCOR1329_LOCUS988</name>
</gene>
<feature type="non-terminal residue" evidence="2">
    <location>
        <position position="317"/>
    </location>
</feature>
<feature type="compositionally biased region" description="Basic residues" evidence="1">
    <location>
        <begin position="236"/>
        <end position="245"/>
    </location>
</feature>
<evidence type="ECO:0000313" key="3">
    <source>
        <dbReference type="Proteomes" id="UP001189429"/>
    </source>
</evidence>
<name>A0ABN9P9I0_9DINO</name>
<organism evidence="2 3">
    <name type="scientific">Prorocentrum cordatum</name>
    <dbReference type="NCBI Taxonomy" id="2364126"/>
    <lineage>
        <taxon>Eukaryota</taxon>
        <taxon>Sar</taxon>
        <taxon>Alveolata</taxon>
        <taxon>Dinophyceae</taxon>
        <taxon>Prorocentrales</taxon>
        <taxon>Prorocentraceae</taxon>
        <taxon>Prorocentrum</taxon>
    </lineage>
</organism>
<feature type="compositionally biased region" description="Basic residues" evidence="1">
    <location>
        <begin position="307"/>
        <end position="317"/>
    </location>
</feature>